<keyword evidence="2" id="KW-1133">Transmembrane helix</keyword>
<accession>A0ABV9M5M2</accession>
<feature type="transmembrane region" description="Helical" evidence="2">
    <location>
        <begin position="12"/>
        <end position="33"/>
    </location>
</feature>
<name>A0ABV9M5M2_9ENTE</name>
<dbReference type="RefSeq" id="WP_379967370.1">
    <property type="nucleotide sequence ID" value="NZ_JBHSGT010000064.1"/>
</dbReference>
<evidence type="ECO:0000313" key="4">
    <source>
        <dbReference type="Proteomes" id="UP001596026"/>
    </source>
</evidence>
<keyword evidence="2" id="KW-0812">Transmembrane</keyword>
<organism evidence="3 4">
    <name type="scientific">Enterococcus eurekensis</name>
    <dbReference type="NCBI Taxonomy" id="1159753"/>
    <lineage>
        <taxon>Bacteria</taxon>
        <taxon>Bacillati</taxon>
        <taxon>Bacillota</taxon>
        <taxon>Bacilli</taxon>
        <taxon>Lactobacillales</taxon>
        <taxon>Enterococcaceae</taxon>
        <taxon>Enterococcus</taxon>
    </lineage>
</organism>
<feature type="coiled-coil region" evidence="1">
    <location>
        <begin position="42"/>
        <end position="97"/>
    </location>
</feature>
<keyword evidence="2" id="KW-0472">Membrane</keyword>
<dbReference type="Proteomes" id="UP001596026">
    <property type="component" value="Unassembled WGS sequence"/>
</dbReference>
<keyword evidence="4" id="KW-1185">Reference proteome</keyword>
<evidence type="ECO:0000313" key="3">
    <source>
        <dbReference type="EMBL" id="MFC4711107.1"/>
    </source>
</evidence>
<protein>
    <submittedName>
        <fullName evidence="3">Uncharacterized protein</fullName>
    </submittedName>
</protein>
<keyword evidence="1" id="KW-0175">Coiled coil</keyword>
<gene>
    <name evidence="3" type="ORF">ACFO3L_10890</name>
</gene>
<sequence>MQKKSIPTISPLLKIFILFVFVAISGLSIYTVAETVKESNLKEQLVVEQDKLTNQVVQLLNEEILEQQTIAETQKVLTDLTDSMDRLEAKTEKLSKENQLILPSDK</sequence>
<comment type="caution">
    <text evidence="3">The sequence shown here is derived from an EMBL/GenBank/DDBJ whole genome shotgun (WGS) entry which is preliminary data.</text>
</comment>
<dbReference type="EMBL" id="JBHSGT010000064">
    <property type="protein sequence ID" value="MFC4711107.1"/>
    <property type="molecule type" value="Genomic_DNA"/>
</dbReference>
<evidence type="ECO:0000256" key="2">
    <source>
        <dbReference type="SAM" id="Phobius"/>
    </source>
</evidence>
<reference evidence="4" key="1">
    <citation type="journal article" date="2019" name="Int. J. Syst. Evol. Microbiol.">
        <title>The Global Catalogue of Microorganisms (GCM) 10K type strain sequencing project: providing services to taxonomists for standard genome sequencing and annotation.</title>
        <authorList>
            <consortium name="The Broad Institute Genomics Platform"/>
            <consortium name="The Broad Institute Genome Sequencing Center for Infectious Disease"/>
            <person name="Wu L."/>
            <person name="Ma J."/>
        </authorList>
    </citation>
    <scope>NUCLEOTIDE SEQUENCE [LARGE SCALE GENOMIC DNA]</scope>
    <source>
        <strain evidence="4">CGMCC 1.19061</strain>
    </source>
</reference>
<evidence type="ECO:0000256" key="1">
    <source>
        <dbReference type="SAM" id="Coils"/>
    </source>
</evidence>
<proteinExistence type="predicted"/>